<gene>
    <name evidence="1" type="ORF">LCGC14_2487370</name>
</gene>
<dbReference type="EMBL" id="LAZR01039331">
    <property type="protein sequence ID" value="KKL17258.1"/>
    <property type="molecule type" value="Genomic_DNA"/>
</dbReference>
<evidence type="ECO:0000313" key="1">
    <source>
        <dbReference type="EMBL" id="KKL17258.1"/>
    </source>
</evidence>
<dbReference type="AlphaFoldDB" id="A0A0F9DZK1"/>
<protein>
    <submittedName>
        <fullName evidence="1">Uncharacterized protein</fullName>
    </submittedName>
</protein>
<accession>A0A0F9DZK1</accession>
<organism evidence="1">
    <name type="scientific">marine sediment metagenome</name>
    <dbReference type="NCBI Taxonomy" id="412755"/>
    <lineage>
        <taxon>unclassified sequences</taxon>
        <taxon>metagenomes</taxon>
        <taxon>ecological metagenomes</taxon>
    </lineage>
</organism>
<comment type="caution">
    <text evidence="1">The sequence shown here is derived from an EMBL/GenBank/DDBJ whole genome shotgun (WGS) entry which is preliminary data.</text>
</comment>
<proteinExistence type="predicted"/>
<reference evidence="1" key="1">
    <citation type="journal article" date="2015" name="Nature">
        <title>Complex archaea that bridge the gap between prokaryotes and eukaryotes.</title>
        <authorList>
            <person name="Spang A."/>
            <person name="Saw J.H."/>
            <person name="Jorgensen S.L."/>
            <person name="Zaremba-Niedzwiedzka K."/>
            <person name="Martijn J."/>
            <person name="Lind A.E."/>
            <person name="van Eijk R."/>
            <person name="Schleper C."/>
            <person name="Guy L."/>
            <person name="Ettema T.J."/>
        </authorList>
    </citation>
    <scope>NUCLEOTIDE SEQUENCE</scope>
</reference>
<sequence>MSEEPTWDDYLKTYLEPLKEKIDGLEETIKLIKEKMIKTNSDSIEKLEKKVEIHETFFEKQYNYDKSLIMERFKKLEKTFNQKPHGLQWFTNQISEMKKKLEGETK</sequence>
<name>A0A0F9DZK1_9ZZZZ</name>